<feature type="DNA-binding region" description="H-T-H motif" evidence="4">
    <location>
        <begin position="24"/>
        <end position="43"/>
    </location>
</feature>
<evidence type="ECO:0000256" key="3">
    <source>
        <dbReference type="ARBA" id="ARBA00023163"/>
    </source>
</evidence>
<dbReference type="InterPro" id="IPR036271">
    <property type="entry name" value="Tet_transcr_reg_TetR-rel_C_sf"/>
</dbReference>
<reference evidence="6" key="1">
    <citation type="submission" date="2023-06" db="EMBL/GenBank/DDBJ databases">
        <title>Genomic of Agaribacillus aureum.</title>
        <authorList>
            <person name="Wang G."/>
        </authorList>
    </citation>
    <scope>NUCLEOTIDE SEQUENCE</scope>
    <source>
        <strain evidence="6">BMA12</strain>
    </source>
</reference>
<dbReference type="PROSITE" id="PS50977">
    <property type="entry name" value="HTH_TETR_2"/>
    <property type="match status" value="1"/>
</dbReference>
<comment type="caution">
    <text evidence="6">The sequence shown here is derived from an EMBL/GenBank/DDBJ whole genome shotgun (WGS) entry which is preliminary data.</text>
</comment>
<protein>
    <submittedName>
        <fullName evidence="6">TetR/AcrR family transcriptional regulator</fullName>
    </submittedName>
</protein>
<dbReference type="SUPFAM" id="SSF48498">
    <property type="entry name" value="Tetracyclin repressor-like, C-terminal domain"/>
    <property type="match status" value="1"/>
</dbReference>
<keyword evidence="1" id="KW-0805">Transcription regulation</keyword>
<evidence type="ECO:0000256" key="2">
    <source>
        <dbReference type="ARBA" id="ARBA00023125"/>
    </source>
</evidence>
<dbReference type="InterPro" id="IPR001647">
    <property type="entry name" value="HTH_TetR"/>
</dbReference>
<dbReference type="PRINTS" id="PR00455">
    <property type="entry name" value="HTHTETR"/>
</dbReference>
<keyword evidence="2 4" id="KW-0238">DNA-binding</keyword>
<dbReference type="Proteomes" id="UP001172083">
    <property type="component" value="Unassembled WGS sequence"/>
</dbReference>
<keyword evidence="3" id="KW-0804">Transcription</keyword>
<organism evidence="6 7">
    <name type="scientific">Agaribacillus aureus</name>
    <dbReference type="NCBI Taxonomy" id="3051825"/>
    <lineage>
        <taxon>Bacteria</taxon>
        <taxon>Pseudomonadati</taxon>
        <taxon>Bacteroidota</taxon>
        <taxon>Cytophagia</taxon>
        <taxon>Cytophagales</taxon>
        <taxon>Splendidivirgaceae</taxon>
        <taxon>Agaribacillus</taxon>
    </lineage>
</organism>
<dbReference type="Pfam" id="PF00440">
    <property type="entry name" value="TetR_N"/>
    <property type="match status" value="1"/>
</dbReference>
<dbReference type="EMBL" id="JAUJEB010000002">
    <property type="protein sequence ID" value="MDN5213164.1"/>
    <property type="molecule type" value="Genomic_DNA"/>
</dbReference>
<dbReference type="RefSeq" id="WP_346758504.1">
    <property type="nucleotide sequence ID" value="NZ_JAUJEB010000002.1"/>
</dbReference>
<dbReference type="PANTHER" id="PTHR47506:SF1">
    <property type="entry name" value="HTH-TYPE TRANSCRIPTIONAL REGULATOR YJDC"/>
    <property type="match status" value="1"/>
</dbReference>
<evidence type="ECO:0000256" key="4">
    <source>
        <dbReference type="PROSITE-ProRule" id="PRU00335"/>
    </source>
</evidence>
<feature type="domain" description="HTH tetR-type" evidence="5">
    <location>
        <begin position="1"/>
        <end position="61"/>
    </location>
</feature>
<dbReference type="PANTHER" id="PTHR47506">
    <property type="entry name" value="TRANSCRIPTIONAL REGULATORY PROTEIN"/>
    <property type="match status" value="1"/>
</dbReference>
<dbReference type="InterPro" id="IPR009057">
    <property type="entry name" value="Homeodomain-like_sf"/>
</dbReference>
<proteinExistence type="predicted"/>
<evidence type="ECO:0000313" key="6">
    <source>
        <dbReference type="EMBL" id="MDN5213164.1"/>
    </source>
</evidence>
<sequence>MKVKDKILTTATGLFHHQGYRATGINQIIEEAGIAKGSFYYNFKSKEALCIAFLERRHIYWMEALEKYVVRHRQKSNEEPILLAFDFLSFMNKKENFRGCSFLNILSEISDDNRAILSVIQDHKTDLRNYIGTLAVNSLLRDHLYLLFEGALIESQLFKNQWPIDQAKKIVKSLIK</sequence>
<evidence type="ECO:0000313" key="7">
    <source>
        <dbReference type="Proteomes" id="UP001172083"/>
    </source>
</evidence>
<accession>A0ABT8L608</accession>
<evidence type="ECO:0000259" key="5">
    <source>
        <dbReference type="PROSITE" id="PS50977"/>
    </source>
</evidence>
<evidence type="ECO:0000256" key="1">
    <source>
        <dbReference type="ARBA" id="ARBA00023015"/>
    </source>
</evidence>
<name>A0ABT8L608_9BACT</name>
<gene>
    <name evidence="6" type="ORF">QQ020_13940</name>
</gene>
<dbReference type="SUPFAM" id="SSF46689">
    <property type="entry name" value="Homeodomain-like"/>
    <property type="match status" value="1"/>
</dbReference>
<dbReference type="Gene3D" id="1.10.357.10">
    <property type="entry name" value="Tetracycline Repressor, domain 2"/>
    <property type="match status" value="1"/>
</dbReference>
<keyword evidence="7" id="KW-1185">Reference proteome</keyword>